<protein>
    <recommendedName>
        <fullName evidence="5">CARDB domain-containing protein</fullName>
    </recommendedName>
</protein>
<feature type="region of interest" description="Disordered" evidence="1">
    <location>
        <begin position="187"/>
        <end position="223"/>
    </location>
</feature>
<dbReference type="EMBL" id="MHRP01000037">
    <property type="protein sequence ID" value="OHA26112.1"/>
    <property type="molecule type" value="Genomic_DNA"/>
</dbReference>
<evidence type="ECO:0000256" key="2">
    <source>
        <dbReference type="SAM" id="Phobius"/>
    </source>
</evidence>
<comment type="caution">
    <text evidence="3">The sequence shown here is derived from an EMBL/GenBank/DDBJ whole genome shotgun (WGS) entry which is preliminary data.</text>
</comment>
<evidence type="ECO:0000313" key="4">
    <source>
        <dbReference type="Proteomes" id="UP000177943"/>
    </source>
</evidence>
<organism evidence="3 4">
    <name type="scientific">Candidatus Taylorbacteria bacterium RIFCSPHIGHO2_02_FULL_45_35</name>
    <dbReference type="NCBI Taxonomy" id="1802311"/>
    <lineage>
        <taxon>Bacteria</taxon>
        <taxon>Candidatus Tayloriibacteriota</taxon>
    </lineage>
</organism>
<dbReference type="AlphaFoldDB" id="A0A1G2MSW9"/>
<sequence>MENISGTKRNTLAKVGVTVTLLVILGVGAWIGSTNFAGIPKNLNDMYASVISLTKTFKGAETLILEVPNLSVSSGQTITLSWKHENKSGEGEYVFTYGCTDGIVLELKETSGGKNATLACDEKLLLPNDATSASFIVTSKKNRYGSIPVTLTFIKNGSEENPLSASAMIMVANESLSNSRDGILGTTKASGTATKSATPTTPPKKTGAVAVKPAPVDPKAGTKTENTYLISGTTAGASETGKPDLAAKIIEVGVIDKITNEFMSTTTLHSTDRIAVRFEVINLGNKTSSDWYFNAVLPTFPNHIFTSDSQGALAPNDRIEFTLGFDKIENKNGNIFTINIDPTGYLPDVTRDNNIVKYTINGVIF</sequence>
<feature type="compositionally biased region" description="Low complexity" evidence="1">
    <location>
        <begin position="187"/>
        <end position="208"/>
    </location>
</feature>
<reference evidence="3 4" key="1">
    <citation type="journal article" date="2016" name="Nat. Commun.">
        <title>Thousands of microbial genomes shed light on interconnected biogeochemical processes in an aquifer system.</title>
        <authorList>
            <person name="Anantharaman K."/>
            <person name="Brown C.T."/>
            <person name="Hug L.A."/>
            <person name="Sharon I."/>
            <person name="Castelle C.J."/>
            <person name="Probst A.J."/>
            <person name="Thomas B.C."/>
            <person name="Singh A."/>
            <person name="Wilkins M.J."/>
            <person name="Karaoz U."/>
            <person name="Brodie E.L."/>
            <person name="Williams K.H."/>
            <person name="Hubbard S.S."/>
            <person name="Banfield J.F."/>
        </authorList>
    </citation>
    <scope>NUCLEOTIDE SEQUENCE [LARGE SCALE GENOMIC DNA]</scope>
</reference>
<feature type="transmembrane region" description="Helical" evidence="2">
    <location>
        <begin position="12"/>
        <end position="32"/>
    </location>
</feature>
<evidence type="ECO:0000256" key="1">
    <source>
        <dbReference type="SAM" id="MobiDB-lite"/>
    </source>
</evidence>
<proteinExistence type="predicted"/>
<accession>A0A1G2MSW9</accession>
<dbReference type="Proteomes" id="UP000177943">
    <property type="component" value="Unassembled WGS sequence"/>
</dbReference>
<evidence type="ECO:0000313" key="3">
    <source>
        <dbReference type="EMBL" id="OHA26112.1"/>
    </source>
</evidence>
<name>A0A1G2MSW9_9BACT</name>
<gene>
    <name evidence="3" type="ORF">A3D56_01670</name>
</gene>
<keyword evidence="2" id="KW-0812">Transmembrane</keyword>
<keyword evidence="2" id="KW-1133">Transmembrane helix</keyword>
<keyword evidence="2" id="KW-0472">Membrane</keyword>
<evidence type="ECO:0008006" key="5">
    <source>
        <dbReference type="Google" id="ProtNLM"/>
    </source>
</evidence>